<name>A0ABN6P8P2_9PROT</name>
<evidence type="ECO:0000313" key="2">
    <source>
        <dbReference type="Proteomes" id="UP000831327"/>
    </source>
</evidence>
<proteinExistence type="predicted"/>
<keyword evidence="2" id="KW-1185">Reference proteome</keyword>
<evidence type="ECO:0000313" key="1">
    <source>
        <dbReference type="EMBL" id="BDG75298.1"/>
    </source>
</evidence>
<dbReference type="EMBL" id="AP025637">
    <property type="protein sequence ID" value="BDG75298.1"/>
    <property type="molecule type" value="Genomic_DNA"/>
</dbReference>
<organism evidence="1 2">
    <name type="scientific">Roseomonas fluvialis</name>
    <dbReference type="NCBI Taxonomy" id="1750527"/>
    <lineage>
        <taxon>Bacteria</taxon>
        <taxon>Pseudomonadati</taxon>
        <taxon>Pseudomonadota</taxon>
        <taxon>Alphaproteobacteria</taxon>
        <taxon>Acetobacterales</taxon>
        <taxon>Roseomonadaceae</taxon>
        <taxon>Roseomonas</taxon>
    </lineage>
</organism>
<sequence>MSDAWISTLAALGGTFVGAFSTFASTTLTQIVQGRQARGVAEHAARRELYGKFLEELAQVIGSAMAAEKMDYGRIASLFALEGRICLIGPPDVVAAADGAIRFAMELYDSPAVPPAQARAMMDMPDKDWIKVFAHAARADLDRLA</sequence>
<reference evidence="1 2" key="1">
    <citation type="journal article" date="2016" name="Microbes Environ.">
        <title>Phylogenetically diverse aerobic anoxygenic phototrophic bacteria isolated from epilithic biofilms in Tama river, Japan.</title>
        <authorList>
            <person name="Hirose S."/>
            <person name="Matsuura K."/>
            <person name="Haruta S."/>
        </authorList>
    </citation>
    <scope>NUCLEOTIDE SEQUENCE [LARGE SCALE GENOMIC DNA]</scope>
    <source>
        <strain evidence="1 2">S08</strain>
    </source>
</reference>
<gene>
    <name evidence="1" type="ORF">Rmf_52270</name>
</gene>
<protein>
    <submittedName>
        <fullName evidence="1">Uncharacterized protein</fullName>
    </submittedName>
</protein>
<dbReference type="RefSeq" id="WP_244457384.1">
    <property type="nucleotide sequence ID" value="NZ_AP025637.1"/>
</dbReference>
<accession>A0ABN6P8P2</accession>
<dbReference type="Proteomes" id="UP000831327">
    <property type="component" value="Chromosome"/>
</dbReference>